<reference evidence="2 3" key="1">
    <citation type="submission" date="2021-11" db="EMBL/GenBank/DDBJ databases">
        <authorList>
            <person name="Lee D.-H."/>
            <person name="Kim S.-B."/>
        </authorList>
    </citation>
    <scope>NUCLEOTIDE SEQUENCE [LARGE SCALE GENOMIC DNA]</scope>
    <source>
        <strain evidence="2 3">KCTC 52223</strain>
    </source>
</reference>
<dbReference type="RefSeq" id="WP_068189284.1">
    <property type="nucleotide sequence ID" value="NZ_JAJISD010000003.1"/>
</dbReference>
<keyword evidence="1" id="KW-0812">Transmembrane</keyword>
<keyword evidence="3" id="KW-1185">Reference proteome</keyword>
<evidence type="ECO:0000256" key="1">
    <source>
        <dbReference type="SAM" id="Phobius"/>
    </source>
</evidence>
<keyword evidence="1" id="KW-1133">Transmembrane helix</keyword>
<dbReference type="EMBL" id="JAJISD010000003">
    <property type="protein sequence ID" value="MCC8429373.1"/>
    <property type="molecule type" value="Genomic_DNA"/>
</dbReference>
<organism evidence="2 3">
    <name type="scientific">Reyranella aquatilis</name>
    <dbReference type="NCBI Taxonomy" id="2035356"/>
    <lineage>
        <taxon>Bacteria</taxon>
        <taxon>Pseudomonadati</taxon>
        <taxon>Pseudomonadota</taxon>
        <taxon>Alphaproteobacteria</taxon>
        <taxon>Hyphomicrobiales</taxon>
        <taxon>Reyranellaceae</taxon>
        <taxon>Reyranella</taxon>
    </lineage>
</organism>
<protein>
    <submittedName>
        <fullName evidence="2">Uncharacterized protein</fullName>
    </submittedName>
</protein>
<dbReference type="Proteomes" id="UP001198862">
    <property type="component" value="Unassembled WGS sequence"/>
</dbReference>
<proteinExistence type="predicted"/>
<comment type="caution">
    <text evidence="2">The sequence shown here is derived from an EMBL/GenBank/DDBJ whole genome shotgun (WGS) entry which is preliminary data.</text>
</comment>
<sequence length="141" mass="15575">MADIQYDRVKHLEMIGKAIERMDKAAFSLKALSPAVLGVALVLIERKVPAWLALAAAALAVCIYWYLDAQYLGRERAFRRLYDRVRKGELDDDPYVMDVASVFGKQPVWPCLKAGAVIGVHGSTLLLLGISFIALGLLSRT</sequence>
<evidence type="ECO:0000313" key="3">
    <source>
        <dbReference type="Proteomes" id="UP001198862"/>
    </source>
</evidence>
<accession>A0ABS8KTI6</accession>
<evidence type="ECO:0000313" key="2">
    <source>
        <dbReference type="EMBL" id="MCC8429373.1"/>
    </source>
</evidence>
<gene>
    <name evidence="2" type="ORF">LJ725_10365</name>
</gene>
<keyword evidence="1" id="KW-0472">Membrane</keyword>
<name>A0ABS8KTI6_9HYPH</name>
<feature type="transmembrane region" description="Helical" evidence="1">
    <location>
        <begin position="27"/>
        <end position="44"/>
    </location>
</feature>
<feature type="transmembrane region" description="Helical" evidence="1">
    <location>
        <begin position="50"/>
        <end position="67"/>
    </location>
</feature>
<feature type="transmembrane region" description="Helical" evidence="1">
    <location>
        <begin position="114"/>
        <end position="138"/>
    </location>
</feature>